<keyword evidence="2" id="KW-1185">Reference proteome</keyword>
<proteinExistence type="predicted"/>
<name>A0A3A8I8S3_9BACT</name>
<organism evidence="1 2">
    <name type="scientific">Corallococcus terminator</name>
    <dbReference type="NCBI Taxonomy" id="2316733"/>
    <lineage>
        <taxon>Bacteria</taxon>
        <taxon>Pseudomonadati</taxon>
        <taxon>Myxococcota</taxon>
        <taxon>Myxococcia</taxon>
        <taxon>Myxococcales</taxon>
        <taxon>Cystobacterineae</taxon>
        <taxon>Myxococcaceae</taxon>
        <taxon>Corallococcus</taxon>
    </lineage>
</organism>
<dbReference type="OrthoDB" id="5504656at2"/>
<dbReference type="AlphaFoldDB" id="A0A3A8I8S3"/>
<accession>A0A3A8I8S3</accession>
<dbReference type="EMBL" id="RAVZ01000240">
    <property type="protein sequence ID" value="RKG79662.1"/>
    <property type="molecule type" value="Genomic_DNA"/>
</dbReference>
<evidence type="ECO:0000313" key="2">
    <source>
        <dbReference type="Proteomes" id="UP000268094"/>
    </source>
</evidence>
<reference evidence="2" key="1">
    <citation type="submission" date="2018-09" db="EMBL/GenBank/DDBJ databases">
        <authorList>
            <person name="Livingstone P.G."/>
            <person name="Whitworth D.E."/>
        </authorList>
    </citation>
    <scope>NUCLEOTIDE SEQUENCE [LARGE SCALE GENOMIC DNA]</scope>
    <source>
        <strain evidence="2">CA054A</strain>
    </source>
</reference>
<gene>
    <name evidence="1" type="ORF">D7V88_28450</name>
</gene>
<dbReference type="Proteomes" id="UP000268094">
    <property type="component" value="Unassembled WGS sequence"/>
</dbReference>
<comment type="caution">
    <text evidence="1">The sequence shown here is derived from an EMBL/GenBank/DDBJ whole genome shotgun (WGS) entry which is preliminary data.</text>
</comment>
<dbReference type="RefSeq" id="WP_120543767.1">
    <property type="nucleotide sequence ID" value="NZ_RAVZ01000240.1"/>
</dbReference>
<evidence type="ECO:0000313" key="1">
    <source>
        <dbReference type="EMBL" id="RKG79662.1"/>
    </source>
</evidence>
<protein>
    <submittedName>
        <fullName evidence="1">Uncharacterized protein</fullName>
    </submittedName>
</protein>
<sequence length="237" mass="24634">MQRPLSRLTLLVCALVLDMGCGSGAPYYRLDWAGADTVTVTPGDSVPYDIAVQRIADNLTEMPIRVTGAPEGVTLGPDFVLPAGETIVNTTLTLAVSATVTTYGVGGIQLVADDSANEVTASSGIAVVILPPPVTQPDFSVAVTPRQVDLIPGARAQTTVTVTRAEGFTGPLVITLESPTQRLTADALTLAEGQTSAQLFVTADRSLSLVPVVTRFVATAPDGRTASTGFTFNLRSF</sequence>